<dbReference type="Pfam" id="PF04027">
    <property type="entry name" value="DUF371"/>
    <property type="match status" value="1"/>
</dbReference>
<dbReference type="EMBL" id="AEMG01000019">
    <property type="protein sequence ID" value="EFW90855.1"/>
    <property type="molecule type" value="Genomic_DNA"/>
</dbReference>
<dbReference type="PANTHER" id="PTHR40696">
    <property type="entry name" value="DUF371 FAMILY PROTEIN"/>
    <property type="match status" value="1"/>
</dbReference>
<evidence type="ECO:0000313" key="2">
    <source>
        <dbReference type="EMBL" id="SHK24061.1"/>
    </source>
</evidence>
<keyword evidence="4" id="KW-1185">Reference proteome</keyword>
<dbReference type="InterPro" id="IPR007171">
    <property type="entry name" value="DUF371"/>
</dbReference>
<reference evidence="4" key="2">
    <citation type="submission" date="2016-11" db="EMBL/GenBank/DDBJ databases">
        <authorList>
            <person name="Varghese N."/>
            <person name="Submissions S."/>
        </authorList>
    </citation>
    <scope>NUCLEOTIDE SEQUENCE [LARGE SCALE GENOMIC DNA]</scope>
    <source>
        <strain evidence="4">DX253</strain>
    </source>
</reference>
<evidence type="ECO:0000313" key="4">
    <source>
        <dbReference type="Proteomes" id="UP000184203"/>
    </source>
</evidence>
<dbReference type="PANTHER" id="PTHR40696:SF1">
    <property type="entry name" value="DUF371 DOMAIN-CONTAINING PROTEIN"/>
    <property type="match status" value="1"/>
</dbReference>
<proteinExistence type="predicted"/>
<sequence length="150" mass="16193">MATLKCPPRKADAMKETIHARGHENVSGRHASTFEITTDDFLTPAGDCILAIEADRAPADFDPDFVDACRDEDATITVTVEAGDHAETVTGRGHPDLEFDSDRSMVGRTSDYVDERTFVVGCEFAAEGFDRDLVNALADGAEAVVTVEVE</sequence>
<dbReference type="PATRIC" id="fig|797209.4.peg.3316"/>
<dbReference type="AlphaFoldDB" id="E7QX52"/>
<evidence type="ECO:0000313" key="1">
    <source>
        <dbReference type="EMBL" id="EFW90855.1"/>
    </source>
</evidence>
<evidence type="ECO:0000313" key="3">
    <source>
        <dbReference type="Proteomes" id="UP000003751"/>
    </source>
</evidence>
<evidence type="ECO:0008006" key="5">
    <source>
        <dbReference type="Google" id="ProtNLM"/>
    </source>
</evidence>
<dbReference type="Gene3D" id="2.60.120.630">
    <property type="entry name" value="mth639 domain like"/>
    <property type="match status" value="1"/>
</dbReference>
<reference evidence="1 3" key="1">
    <citation type="journal article" date="2014" name="ISME J.">
        <title>Trehalose/2-sulfotrehalose biosynthesis and glycine-betaine uptake are widely spread mechanisms for osmoadaptation in the Halobacteriales.</title>
        <authorList>
            <person name="Youssef N.H."/>
            <person name="Savage-Ashlock K.N."/>
            <person name="McCully A.L."/>
            <person name="Luedtke B."/>
            <person name="Shaw E.I."/>
            <person name="Hoff W.D."/>
            <person name="Elshahed M.S."/>
        </authorList>
    </citation>
    <scope>NUCLEOTIDE SEQUENCE [LARGE SCALE GENOMIC DNA]</scope>
    <source>
        <strain evidence="1 3">DX253</strain>
    </source>
</reference>
<dbReference type="Proteomes" id="UP000003751">
    <property type="component" value="Unassembled WGS sequence"/>
</dbReference>
<gene>
    <name evidence="2" type="ORF">SAMN05444342_1071</name>
    <name evidence="1" type="ORF">ZOD2009_16953</name>
</gene>
<organism evidence="1 3">
    <name type="scientific">Haladaptatus paucihalophilus DX253</name>
    <dbReference type="NCBI Taxonomy" id="797209"/>
    <lineage>
        <taxon>Archaea</taxon>
        <taxon>Methanobacteriati</taxon>
        <taxon>Methanobacteriota</taxon>
        <taxon>Stenosarchaea group</taxon>
        <taxon>Halobacteria</taxon>
        <taxon>Halobacteriales</taxon>
        <taxon>Haladaptataceae</taxon>
        <taxon>Haladaptatus</taxon>
    </lineage>
</organism>
<reference evidence="2" key="3">
    <citation type="submission" date="2016-11" db="EMBL/GenBank/DDBJ databases">
        <authorList>
            <person name="Jaros S."/>
            <person name="Januszkiewicz K."/>
            <person name="Wedrychowicz H."/>
        </authorList>
    </citation>
    <scope>NUCLEOTIDE SEQUENCE [LARGE SCALE GENOMIC DNA]</scope>
    <source>
        <strain evidence="2">DX253</strain>
    </source>
</reference>
<accession>E7QX52</accession>
<name>E7QX52_HALPU</name>
<dbReference type="Proteomes" id="UP000184203">
    <property type="component" value="Unassembled WGS sequence"/>
</dbReference>
<dbReference type="eggNOG" id="arCOG04171">
    <property type="taxonomic scope" value="Archaea"/>
</dbReference>
<dbReference type="EMBL" id="FRAN01000001">
    <property type="protein sequence ID" value="SHK24061.1"/>
    <property type="molecule type" value="Genomic_DNA"/>
</dbReference>
<dbReference type="STRING" id="797209.GCA_000376445_03049"/>
<protein>
    <recommendedName>
        <fullName evidence="5">DUF371 domain-containing protein</fullName>
    </recommendedName>
</protein>
<dbReference type="InterPro" id="IPR023131">
    <property type="entry name" value="Mth639-like_dom_sf"/>
</dbReference>